<evidence type="ECO:0000256" key="1">
    <source>
        <dbReference type="SAM" id="Phobius"/>
    </source>
</evidence>
<keyword evidence="1" id="KW-0812">Transmembrane</keyword>
<proteinExistence type="predicted"/>
<gene>
    <name evidence="2" type="ORF">K1X13_16255</name>
</gene>
<feature type="transmembrane region" description="Helical" evidence="1">
    <location>
        <begin position="30"/>
        <end position="49"/>
    </location>
</feature>
<sequence length="62" mass="6708">MPDMTFFKIFLGARLERARRAETGASAVEWVVITALLVGVALAVGVIMMKKITGKADSLDLQ</sequence>
<dbReference type="Proteomes" id="UP000754710">
    <property type="component" value="Unassembled WGS sequence"/>
</dbReference>
<keyword evidence="1" id="KW-1133">Transmembrane helix</keyword>
<dbReference type="EMBL" id="JAIEZQ010000003">
    <property type="protein sequence ID" value="MBY9076387.1"/>
    <property type="molecule type" value="Genomic_DNA"/>
</dbReference>
<evidence type="ECO:0000313" key="3">
    <source>
        <dbReference type="Proteomes" id="UP000754710"/>
    </source>
</evidence>
<reference evidence="2 3" key="1">
    <citation type="submission" date="2021-08" db="EMBL/GenBank/DDBJ databases">
        <title>Nocardioides bacterium WL0053 sp. nov., isolated from the sediment.</title>
        <authorList>
            <person name="Wang L."/>
            <person name="Zhang D."/>
            <person name="Zhang A."/>
        </authorList>
    </citation>
    <scope>NUCLEOTIDE SEQUENCE [LARGE SCALE GENOMIC DNA]</scope>
    <source>
        <strain evidence="2 3">WL0053</strain>
    </source>
</reference>
<keyword evidence="3" id="KW-1185">Reference proteome</keyword>
<name>A0ABS7RS02_9ACTN</name>
<comment type="caution">
    <text evidence="2">The sequence shown here is derived from an EMBL/GenBank/DDBJ whole genome shotgun (WGS) entry which is preliminary data.</text>
</comment>
<accession>A0ABS7RS02</accession>
<evidence type="ECO:0000313" key="2">
    <source>
        <dbReference type="EMBL" id="MBY9076387.1"/>
    </source>
</evidence>
<protein>
    <recommendedName>
        <fullName evidence="4">Flp pilus assembly pilin Flp</fullName>
    </recommendedName>
</protein>
<organism evidence="2 3">
    <name type="scientific">Nocardioides jiangsuensis</name>
    <dbReference type="NCBI Taxonomy" id="2866161"/>
    <lineage>
        <taxon>Bacteria</taxon>
        <taxon>Bacillati</taxon>
        <taxon>Actinomycetota</taxon>
        <taxon>Actinomycetes</taxon>
        <taxon>Propionibacteriales</taxon>
        <taxon>Nocardioidaceae</taxon>
        <taxon>Nocardioides</taxon>
    </lineage>
</organism>
<evidence type="ECO:0008006" key="4">
    <source>
        <dbReference type="Google" id="ProtNLM"/>
    </source>
</evidence>
<keyword evidence="1" id="KW-0472">Membrane</keyword>